<dbReference type="OrthoDB" id="7295497at2759"/>
<keyword evidence="1" id="KW-0479">Metal-binding</keyword>
<dbReference type="AlphaFoldDB" id="A0A1G4K7J3"/>
<feature type="region of interest" description="Disordered" evidence="2">
    <location>
        <begin position="80"/>
        <end position="99"/>
    </location>
</feature>
<accession>A0A1G4K7J3</accession>
<evidence type="ECO:0000256" key="1">
    <source>
        <dbReference type="PROSITE-ProRule" id="PRU00042"/>
    </source>
</evidence>
<dbReference type="SUPFAM" id="SSF57667">
    <property type="entry name" value="beta-beta-alpha zinc fingers"/>
    <property type="match status" value="1"/>
</dbReference>
<keyword evidence="1" id="KW-0862">Zinc</keyword>
<dbReference type="Proteomes" id="UP000191144">
    <property type="component" value="Chromosome G"/>
</dbReference>
<dbReference type="GO" id="GO:0008270">
    <property type="term" value="F:zinc ion binding"/>
    <property type="evidence" value="ECO:0007669"/>
    <property type="project" value="UniProtKB-KW"/>
</dbReference>
<name>A0A1G4K7J3_9SACH</name>
<dbReference type="InterPro" id="IPR036236">
    <property type="entry name" value="Znf_C2H2_sf"/>
</dbReference>
<dbReference type="InterPro" id="IPR013087">
    <property type="entry name" value="Znf_C2H2_type"/>
</dbReference>
<feature type="region of interest" description="Disordered" evidence="2">
    <location>
        <begin position="219"/>
        <end position="245"/>
    </location>
</feature>
<evidence type="ECO:0000259" key="3">
    <source>
        <dbReference type="PROSITE" id="PS50157"/>
    </source>
</evidence>
<feature type="compositionally biased region" description="Basic residues" evidence="2">
    <location>
        <begin position="352"/>
        <end position="363"/>
    </location>
</feature>
<feature type="domain" description="C2H2-type" evidence="3">
    <location>
        <begin position="395"/>
        <end position="431"/>
    </location>
</feature>
<gene>
    <name evidence="4" type="ORF">LAME_0G06106G</name>
</gene>
<protein>
    <submittedName>
        <fullName evidence="4">LAME_0G06106g1_1</fullName>
    </submittedName>
</protein>
<keyword evidence="1" id="KW-0863">Zinc-finger</keyword>
<dbReference type="PROSITE" id="PS50157">
    <property type="entry name" value="ZINC_FINGER_C2H2_2"/>
    <property type="match status" value="1"/>
</dbReference>
<sequence length="488" mass="54102">MTTTTELHPLTRTLTDMLDDELMHMSANMGQDTINTPKSWKNRSLEDLMVAPDHASTSLYETEERKQSMFSKYADPSLTTMSFQKPSSHSRNVPGPPSSLTPVQATVSLNKVMNINPFVARLPSATTPEVRISSPALFQGEDEDMMMNTGPDSFPPDLYDDYSGHQKMFSWPLQDSATLSQDAMFLFDREFGNDLSDEEEDDDDECEYNCNDRDCTHIHHPAPPLQDDSIDSYPQTENPEDDSLIFDRSRPGAKFVDDHPNDKVIIEDDDDEDEDAVVLSESSGARGGNMVKGLLYDHRRSSMVCLDDQFNSAPSSAHISREPSLPADPAHLSSSSFNISSPVSLSSLPAIGRKKKYPGRRKSCTAASSTPTLKKKASPLTAPSSASAGNSNEVHTCELINPITNEVCGKKFSRPYDLIRHQKTIHASKKKVFRCVICIQQQGAEGYEKTFSRGDALSRHIKVKHDLTGAEAQKAMQFAKENVEYAHG</sequence>
<reference evidence="5" key="1">
    <citation type="submission" date="2016-03" db="EMBL/GenBank/DDBJ databases">
        <authorList>
            <person name="Devillers Hugo."/>
        </authorList>
    </citation>
    <scope>NUCLEOTIDE SEQUENCE [LARGE SCALE GENOMIC DNA]</scope>
</reference>
<feature type="compositionally biased region" description="Low complexity" evidence="2">
    <location>
        <begin position="378"/>
        <end position="388"/>
    </location>
</feature>
<evidence type="ECO:0000313" key="4">
    <source>
        <dbReference type="EMBL" id="SCU99877.1"/>
    </source>
</evidence>
<keyword evidence="5" id="KW-1185">Reference proteome</keyword>
<organism evidence="4 5">
    <name type="scientific">Lachancea meyersii CBS 8951</name>
    <dbReference type="NCBI Taxonomy" id="1266667"/>
    <lineage>
        <taxon>Eukaryota</taxon>
        <taxon>Fungi</taxon>
        <taxon>Dikarya</taxon>
        <taxon>Ascomycota</taxon>
        <taxon>Saccharomycotina</taxon>
        <taxon>Saccharomycetes</taxon>
        <taxon>Saccharomycetales</taxon>
        <taxon>Saccharomycetaceae</taxon>
        <taxon>Lachancea</taxon>
    </lineage>
</organism>
<evidence type="ECO:0000256" key="2">
    <source>
        <dbReference type="SAM" id="MobiDB-lite"/>
    </source>
</evidence>
<dbReference type="Gene3D" id="3.30.160.60">
    <property type="entry name" value="Classic Zinc Finger"/>
    <property type="match status" value="1"/>
</dbReference>
<feature type="compositionally biased region" description="Low complexity" evidence="2">
    <location>
        <begin position="332"/>
        <end position="348"/>
    </location>
</feature>
<evidence type="ECO:0000313" key="5">
    <source>
        <dbReference type="Proteomes" id="UP000191144"/>
    </source>
</evidence>
<proteinExistence type="predicted"/>
<dbReference type="EMBL" id="LT598484">
    <property type="protein sequence ID" value="SCU99877.1"/>
    <property type="molecule type" value="Genomic_DNA"/>
</dbReference>
<feature type="compositionally biased region" description="Polar residues" evidence="2">
    <location>
        <begin position="80"/>
        <end position="91"/>
    </location>
</feature>
<feature type="region of interest" description="Disordered" evidence="2">
    <location>
        <begin position="313"/>
        <end position="391"/>
    </location>
</feature>